<keyword evidence="1" id="KW-0732">Signal</keyword>
<keyword evidence="3" id="KW-1185">Reference proteome</keyword>
<dbReference type="EMBL" id="JBHUFC010000023">
    <property type="protein sequence ID" value="MFD1789632.1"/>
    <property type="molecule type" value="Genomic_DNA"/>
</dbReference>
<evidence type="ECO:0008006" key="4">
    <source>
        <dbReference type="Google" id="ProtNLM"/>
    </source>
</evidence>
<evidence type="ECO:0000313" key="3">
    <source>
        <dbReference type="Proteomes" id="UP001597283"/>
    </source>
</evidence>
<comment type="caution">
    <text evidence="2">The sequence shown here is derived from an EMBL/GenBank/DDBJ whole genome shotgun (WGS) entry which is preliminary data.</text>
</comment>
<dbReference type="Proteomes" id="UP001597283">
    <property type="component" value="Unassembled WGS sequence"/>
</dbReference>
<proteinExistence type="predicted"/>
<name>A0ABW4NHK1_9SPHN</name>
<evidence type="ECO:0000313" key="2">
    <source>
        <dbReference type="EMBL" id="MFD1789632.1"/>
    </source>
</evidence>
<sequence>MVMHVLMALTAVAIGPAQASAVIERPDLPRTGPATMDIAGVKLGMSPAEARSALARAGYMVERIDETQDFEQQVVSEANVRLKGVGLMRSKPRGVSKIVAHGPGREYLAIDFAQWPAGSLVAVVYLTVPQDRQASEAFRTQVAAKYGKATLQPGGYEPKWCTIGDADCTIMSSPSLPNLSVSFPAQSLWLRYGEGVDRRRRQLVKAAVDAKVPPARRSAF</sequence>
<accession>A0ABW4NHK1</accession>
<organism evidence="2 3">
    <name type="scientific">Sphingomonas floccifaciens</name>
    <dbReference type="NCBI Taxonomy" id="1844115"/>
    <lineage>
        <taxon>Bacteria</taxon>
        <taxon>Pseudomonadati</taxon>
        <taxon>Pseudomonadota</taxon>
        <taxon>Alphaproteobacteria</taxon>
        <taxon>Sphingomonadales</taxon>
        <taxon>Sphingomonadaceae</taxon>
        <taxon>Sphingomonas</taxon>
    </lineage>
</organism>
<gene>
    <name evidence="2" type="ORF">ACFSC3_18920</name>
</gene>
<feature type="signal peptide" evidence="1">
    <location>
        <begin position="1"/>
        <end position="19"/>
    </location>
</feature>
<feature type="chain" id="PRO_5047069635" description="PASTA domain-containing protein" evidence="1">
    <location>
        <begin position="20"/>
        <end position="220"/>
    </location>
</feature>
<protein>
    <recommendedName>
        <fullName evidence="4">PASTA domain-containing protein</fullName>
    </recommendedName>
</protein>
<reference evidence="3" key="1">
    <citation type="journal article" date="2019" name="Int. J. Syst. Evol. Microbiol.">
        <title>The Global Catalogue of Microorganisms (GCM) 10K type strain sequencing project: providing services to taxonomists for standard genome sequencing and annotation.</title>
        <authorList>
            <consortium name="The Broad Institute Genomics Platform"/>
            <consortium name="The Broad Institute Genome Sequencing Center for Infectious Disease"/>
            <person name="Wu L."/>
            <person name="Ma J."/>
        </authorList>
    </citation>
    <scope>NUCLEOTIDE SEQUENCE [LARGE SCALE GENOMIC DNA]</scope>
    <source>
        <strain evidence="3">Q85</strain>
    </source>
</reference>
<evidence type="ECO:0000256" key="1">
    <source>
        <dbReference type="SAM" id="SignalP"/>
    </source>
</evidence>